<dbReference type="PANTHER" id="PTHR48047:SF61">
    <property type="entry name" value="OS04G0273600 PROTEIN"/>
    <property type="match status" value="1"/>
</dbReference>
<dbReference type="EMBL" id="KZ305026">
    <property type="protein sequence ID" value="PIA53467.1"/>
    <property type="molecule type" value="Genomic_DNA"/>
</dbReference>
<keyword evidence="3 4" id="KW-0808">Transferase</keyword>
<dbReference type="OrthoDB" id="5835829at2759"/>
<dbReference type="EC" id="2.4.1.-" evidence="5"/>
<dbReference type="PROSITE" id="PS00375">
    <property type="entry name" value="UDPGT"/>
    <property type="match status" value="1"/>
</dbReference>
<protein>
    <recommendedName>
        <fullName evidence="5">Glycosyltransferase</fullName>
        <ecNumber evidence="5">2.4.1.-</ecNumber>
    </recommendedName>
</protein>
<dbReference type="Gene3D" id="3.40.50.2000">
    <property type="entry name" value="Glycogen Phosphorylase B"/>
    <property type="match status" value="2"/>
</dbReference>
<evidence type="ECO:0000256" key="5">
    <source>
        <dbReference type="RuleBase" id="RU362057"/>
    </source>
</evidence>
<evidence type="ECO:0000313" key="6">
    <source>
        <dbReference type="EMBL" id="PIA53467.1"/>
    </source>
</evidence>
<evidence type="ECO:0000256" key="4">
    <source>
        <dbReference type="RuleBase" id="RU003718"/>
    </source>
</evidence>
<keyword evidence="2 4" id="KW-0328">Glycosyltransferase</keyword>
<dbReference type="CDD" id="cd03784">
    <property type="entry name" value="GT1_Gtf-like"/>
    <property type="match status" value="1"/>
</dbReference>
<dbReference type="PANTHER" id="PTHR48047">
    <property type="entry name" value="GLYCOSYLTRANSFERASE"/>
    <property type="match status" value="1"/>
</dbReference>
<dbReference type="STRING" id="218851.A0A2G5ED24"/>
<dbReference type="Pfam" id="PF00201">
    <property type="entry name" value="UDPGT"/>
    <property type="match status" value="1"/>
</dbReference>
<evidence type="ECO:0000256" key="1">
    <source>
        <dbReference type="ARBA" id="ARBA00009995"/>
    </source>
</evidence>
<dbReference type="Proteomes" id="UP000230069">
    <property type="component" value="Unassembled WGS sequence"/>
</dbReference>
<sequence length="489" mass="55616">MAQQRREEEMVVMFPYMAQGHIIPFLTLALQIEQRFGYKIIFVNTPLNIKKLHSSLPPNSSISLIELPYCSTDHGLPPDSENTDTLPYPLICNLLTSTLSLKPYFEQLILDLTKQQGHPPLCIITDMFFGWTIDIAKDMNIFHAVFNSGGAYGMGVYYSMWTNLPHTKMIRTNSHYQTSLKSQLSNLLRNANSTDSWSKYIQKYLPLWFKSDGFLLNTIEELDQTGLKYFRRNFGGRPVWPILPAFMYRKKFTSDDGVVHSIRSQKKSGIDPERCIEWLDNCSENSVLFVSFGSQNTISSLQMTELAIGLEASGKNFIWVVRPPVEFDISEEFRSEWLPTGYEDRIKRQNIGIIIHKWAPQLEILSHKSTCAFLSHCGWNSVLESLSHGVPLLGWPLSGEQHYNSKLLEEEVGVCVEIGRGTTGEVKNENIKNGIELVMGGSEKGVEMRKKAFEVKEMIKNATREDEGFKGGAVKAIDDFINAALFMRK</sequence>
<dbReference type="GO" id="GO:0035251">
    <property type="term" value="F:UDP-glucosyltransferase activity"/>
    <property type="evidence" value="ECO:0007669"/>
    <property type="project" value="TreeGrafter"/>
</dbReference>
<name>A0A2G5ED24_AQUCA</name>
<dbReference type="FunFam" id="3.40.50.2000:FF:000103">
    <property type="entry name" value="Glycosyltransferase"/>
    <property type="match status" value="1"/>
</dbReference>
<dbReference type="AlphaFoldDB" id="A0A2G5ED24"/>
<gene>
    <name evidence="6" type="ORF">AQUCO_00900215v1</name>
</gene>
<evidence type="ECO:0000256" key="2">
    <source>
        <dbReference type="ARBA" id="ARBA00022676"/>
    </source>
</evidence>
<comment type="similarity">
    <text evidence="1 4">Belongs to the UDP-glycosyltransferase family.</text>
</comment>
<reference evidence="6 7" key="1">
    <citation type="submission" date="2017-09" db="EMBL/GenBank/DDBJ databases">
        <title>WGS assembly of Aquilegia coerulea Goldsmith.</title>
        <authorList>
            <person name="Hodges S."/>
            <person name="Kramer E."/>
            <person name="Nordborg M."/>
            <person name="Tomkins J."/>
            <person name="Borevitz J."/>
            <person name="Derieg N."/>
            <person name="Yan J."/>
            <person name="Mihaltcheva S."/>
            <person name="Hayes R.D."/>
            <person name="Rokhsar D."/>
        </authorList>
    </citation>
    <scope>NUCLEOTIDE SEQUENCE [LARGE SCALE GENOMIC DNA]</scope>
    <source>
        <strain evidence="7">cv. Goldsmith</strain>
    </source>
</reference>
<dbReference type="FunCoup" id="A0A2G5ED24">
    <property type="interactions" value="292"/>
</dbReference>
<keyword evidence="7" id="KW-1185">Reference proteome</keyword>
<dbReference type="InterPro" id="IPR002213">
    <property type="entry name" value="UDP_glucos_trans"/>
</dbReference>
<dbReference type="SUPFAM" id="SSF53756">
    <property type="entry name" value="UDP-Glycosyltransferase/glycogen phosphorylase"/>
    <property type="match status" value="1"/>
</dbReference>
<evidence type="ECO:0000313" key="7">
    <source>
        <dbReference type="Proteomes" id="UP000230069"/>
    </source>
</evidence>
<dbReference type="InterPro" id="IPR035595">
    <property type="entry name" value="UDP_glycos_trans_CS"/>
</dbReference>
<dbReference type="FunFam" id="3.40.50.2000:FF:000064">
    <property type="entry name" value="Glycosyltransferase"/>
    <property type="match status" value="1"/>
</dbReference>
<organism evidence="6 7">
    <name type="scientific">Aquilegia coerulea</name>
    <name type="common">Rocky mountain columbine</name>
    <dbReference type="NCBI Taxonomy" id="218851"/>
    <lineage>
        <taxon>Eukaryota</taxon>
        <taxon>Viridiplantae</taxon>
        <taxon>Streptophyta</taxon>
        <taxon>Embryophyta</taxon>
        <taxon>Tracheophyta</taxon>
        <taxon>Spermatophyta</taxon>
        <taxon>Magnoliopsida</taxon>
        <taxon>Ranunculales</taxon>
        <taxon>Ranunculaceae</taxon>
        <taxon>Thalictroideae</taxon>
        <taxon>Aquilegia</taxon>
    </lineage>
</organism>
<accession>A0A2G5ED24</accession>
<dbReference type="InParanoid" id="A0A2G5ED24"/>
<proteinExistence type="inferred from homology"/>
<evidence type="ECO:0000256" key="3">
    <source>
        <dbReference type="ARBA" id="ARBA00022679"/>
    </source>
</evidence>